<organism evidence="2 5">
    <name type="scientific">Clupea harengus</name>
    <name type="common">Atlantic herring</name>
    <dbReference type="NCBI Taxonomy" id="7950"/>
    <lineage>
        <taxon>Eukaryota</taxon>
        <taxon>Metazoa</taxon>
        <taxon>Chordata</taxon>
        <taxon>Craniata</taxon>
        <taxon>Vertebrata</taxon>
        <taxon>Euteleostomi</taxon>
        <taxon>Actinopterygii</taxon>
        <taxon>Neopterygii</taxon>
        <taxon>Teleostei</taxon>
        <taxon>Clupei</taxon>
        <taxon>Clupeiformes</taxon>
        <taxon>Clupeoidei</taxon>
        <taxon>Clupeidae</taxon>
        <taxon>Clupea</taxon>
    </lineage>
</organism>
<dbReference type="RefSeq" id="XP_042566414.1">
    <property type="nucleotide sequence ID" value="XM_042710480.1"/>
</dbReference>
<dbReference type="InterPro" id="IPR002048">
    <property type="entry name" value="EF_hand_dom"/>
</dbReference>
<dbReference type="KEGG" id="char:122133746"/>
<name>A0A8M1KUS1_CLUHA</name>
<evidence type="ECO:0000313" key="4">
    <source>
        <dbReference type="RefSeq" id="XP_042566414.1"/>
    </source>
</evidence>
<dbReference type="GO" id="GO:0005509">
    <property type="term" value="F:calcium ion binding"/>
    <property type="evidence" value="ECO:0007669"/>
    <property type="project" value="InterPro"/>
</dbReference>
<proteinExistence type="predicted"/>
<evidence type="ECO:0000259" key="1">
    <source>
        <dbReference type="PROSITE" id="PS50222"/>
    </source>
</evidence>
<reference evidence="3 4" key="1">
    <citation type="submission" date="2025-04" db="UniProtKB">
        <authorList>
            <consortium name="RefSeq"/>
        </authorList>
    </citation>
    <scope>IDENTIFICATION</scope>
</reference>
<evidence type="ECO:0000313" key="2">
    <source>
        <dbReference type="Proteomes" id="UP000515152"/>
    </source>
</evidence>
<dbReference type="Proteomes" id="UP000515152">
    <property type="component" value="Chromosome 18"/>
</dbReference>
<dbReference type="RefSeq" id="XP_042566413.1">
    <property type="nucleotide sequence ID" value="XM_042710479.1"/>
</dbReference>
<gene>
    <name evidence="3 4 5" type="primary">si:ch211-122l24.6</name>
</gene>
<dbReference type="AlphaFoldDB" id="A0A8M1KUS1"/>
<dbReference type="PROSITE" id="PS50222">
    <property type="entry name" value="EF_HAND_2"/>
    <property type="match status" value="1"/>
</dbReference>
<accession>A0A8M1KUS1</accession>
<dbReference type="RefSeq" id="XP_042566415.1">
    <property type="nucleotide sequence ID" value="XM_042710481.1"/>
</dbReference>
<protein>
    <submittedName>
        <fullName evidence="3 4">Uncharacterized protein si:ch211-122l24.6</fullName>
    </submittedName>
</protein>
<sequence>MGISLSYPLVNEPESYVDPDFDEDSDAFDFGKQLHEINLFYCYEMIEHRIRSIKEETRFLKYAYTWPDVAQELKIKYPDWTKDDLLHLKHQFEFFDTTGDRLLSFEEFSAALDLMNNPDSEEVRRDLFDTASVQKYNTLNFDEYLKLMYDIKNSVTLVTPPQIEESHEKNIEQTVSDIAQMDPFSQMCFGVF</sequence>
<dbReference type="OrthoDB" id="343296at2759"/>
<evidence type="ECO:0000313" key="3">
    <source>
        <dbReference type="RefSeq" id="XP_042566413.1"/>
    </source>
</evidence>
<feature type="domain" description="EF-hand" evidence="1">
    <location>
        <begin position="83"/>
        <end position="118"/>
    </location>
</feature>
<dbReference type="GeneID" id="122133746"/>
<evidence type="ECO:0000313" key="5">
    <source>
        <dbReference type="RefSeq" id="XP_042566415.1"/>
    </source>
</evidence>
<keyword evidence="2" id="KW-1185">Reference proteome</keyword>